<accession>A0A7W6GIW9</accession>
<protein>
    <submittedName>
        <fullName evidence="2">Cytochrome oxidase assembly protein ShyY1</fullName>
    </submittedName>
</protein>
<evidence type="ECO:0000256" key="1">
    <source>
        <dbReference type="SAM" id="Phobius"/>
    </source>
</evidence>
<evidence type="ECO:0000313" key="3">
    <source>
        <dbReference type="Proteomes" id="UP000574761"/>
    </source>
</evidence>
<keyword evidence="1" id="KW-1133">Transmembrane helix</keyword>
<keyword evidence="1" id="KW-0812">Transmembrane</keyword>
<proteinExistence type="predicted"/>
<gene>
    <name evidence="2" type="ORF">GGQ64_000435</name>
</gene>
<reference evidence="2 3" key="1">
    <citation type="submission" date="2020-08" db="EMBL/GenBank/DDBJ databases">
        <title>Genomic Encyclopedia of Type Strains, Phase IV (KMG-IV): sequencing the most valuable type-strain genomes for metagenomic binning, comparative biology and taxonomic classification.</title>
        <authorList>
            <person name="Goeker M."/>
        </authorList>
    </citation>
    <scope>NUCLEOTIDE SEQUENCE [LARGE SCALE GENOMIC DNA]</scope>
    <source>
        <strain evidence="2 3">DSM 100211</strain>
    </source>
</reference>
<dbReference type="Proteomes" id="UP000574761">
    <property type="component" value="Unassembled WGS sequence"/>
</dbReference>
<comment type="caution">
    <text evidence="2">The sequence shown here is derived from an EMBL/GenBank/DDBJ whole genome shotgun (WGS) entry which is preliminary data.</text>
</comment>
<name>A0A7W6GIW9_9HYPH</name>
<keyword evidence="1" id="KW-0472">Membrane</keyword>
<keyword evidence="3" id="KW-1185">Reference proteome</keyword>
<feature type="transmembrane region" description="Helical" evidence="1">
    <location>
        <begin position="6"/>
        <end position="28"/>
    </location>
</feature>
<dbReference type="EMBL" id="JACIEE010000001">
    <property type="protein sequence ID" value="MBB3975259.1"/>
    <property type="molecule type" value="Genomic_DNA"/>
</dbReference>
<evidence type="ECO:0000313" key="2">
    <source>
        <dbReference type="EMBL" id="MBB3975259.1"/>
    </source>
</evidence>
<sequence>MTTLVYHFAWFDLAILSVIAALILASLYGEGRAR</sequence>
<organism evidence="2 3">
    <name type="scientific">Mycoplana azooxidifex</name>
    <dbReference type="NCBI Taxonomy" id="1636188"/>
    <lineage>
        <taxon>Bacteria</taxon>
        <taxon>Pseudomonadati</taxon>
        <taxon>Pseudomonadota</taxon>
        <taxon>Alphaproteobacteria</taxon>
        <taxon>Hyphomicrobiales</taxon>
        <taxon>Rhizobiaceae</taxon>
        <taxon>Mycoplana</taxon>
    </lineage>
</organism>
<dbReference type="AlphaFoldDB" id="A0A7W6GIW9"/>